<proteinExistence type="predicted"/>
<dbReference type="InterPro" id="IPR012337">
    <property type="entry name" value="RNaseH-like_sf"/>
</dbReference>
<dbReference type="InterPro" id="IPR036397">
    <property type="entry name" value="RNaseH_sf"/>
</dbReference>
<gene>
    <name evidence="2" type="ORF">KHX14_01260</name>
</gene>
<dbReference type="EMBL" id="JAGZCC010000005">
    <property type="protein sequence ID" value="MBS5587435.1"/>
    <property type="molecule type" value="Genomic_DNA"/>
</dbReference>
<feature type="domain" description="Integrase catalytic" evidence="1">
    <location>
        <begin position="1"/>
        <end position="128"/>
    </location>
</feature>
<comment type="caution">
    <text evidence="2">The sequence shown here is derived from an EMBL/GenBank/DDBJ whole genome shotgun (WGS) entry which is preliminary data.</text>
</comment>
<name>A0A943EN41_9FIRM</name>
<protein>
    <submittedName>
        <fullName evidence="2">DDE-type integrase/transposase/recombinase</fullName>
    </submittedName>
</protein>
<dbReference type="Proteomes" id="UP000751224">
    <property type="component" value="Unassembled WGS sequence"/>
</dbReference>
<dbReference type="Gene3D" id="3.30.420.10">
    <property type="entry name" value="Ribonuclease H-like superfamily/Ribonuclease H"/>
    <property type="match status" value="1"/>
</dbReference>
<dbReference type="InterPro" id="IPR001584">
    <property type="entry name" value="Integrase_cat-core"/>
</dbReference>
<evidence type="ECO:0000313" key="3">
    <source>
        <dbReference type="Proteomes" id="UP000751224"/>
    </source>
</evidence>
<dbReference type="GO" id="GO:0003676">
    <property type="term" value="F:nucleic acid binding"/>
    <property type="evidence" value="ECO:0007669"/>
    <property type="project" value="InterPro"/>
</dbReference>
<sequence>MLKPTTNNLLTFLAQAFEEIGGVPKELVIDNLKAFVEKTRKSANDKALLNSKFEEFCKNYGITPMPYRPETKGKTETQNKIVAQLKNYNGHYSGLSDMHNKLKIINNEDNEHPSQATMRPRNFLLKKRKR</sequence>
<accession>A0A943EN41</accession>
<dbReference type="GO" id="GO:0015074">
    <property type="term" value="P:DNA integration"/>
    <property type="evidence" value="ECO:0007669"/>
    <property type="project" value="InterPro"/>
</dbReference>
<reference evidence="2" key="1">
    <citation type="submission" date="2021-02" db="EMBL/GenBank/DDBJ databases">
        <title>Infant gut strain persistence is associated with maternal origin, phylogeny, and functional potential including surface adhesion and iron acquisition.</title>
        <authorList>
            <person name="Lou Y.C."/>
        </authorList>
    </citation>
    <scope>NUCLEOTIDE SEQUENCE</scope>
    <source>
        <strain evidence="2">L3_108_000G1_dasL3_108_000G1_metabat.metabat.11</strain>
    </source>
</reference>
<evidence type="ECO:0000313" key="2">
    <source>
        <dbReference type="EMBL" id="MBS5587435.1"/>
    </source>
</evidence>
<dbReference type="PANTHER" id="PTHR35004">
    <property type="entry name" value="TRANSPOSASE RV3428C-RELATED"/>
    <property type="match status" value="1"/>
</dbReference>
<organism evidence="2 3">
    <name type="scientific">Thomasclavelia spiroformis</name>
    <dbReference type="NCBI Taxonomy" id="29348"/>
    <lineage>
        <taxon>Bacteria</taxon>
        <taxon>Bacillati</taxon>
        <taxon>Bacillota</taxon>
        <taxon>Erysipelotrichia</taxon>
        <taxon>Erysipelotrichales</taxon>
        <taxon>Coprobacillaceae</taxon>
        <taxon>Thomasclavelia</taxon>
    </lineage>
</organism>
<dbReference type="AlphaFoldDB" id="A0A943EN41"/>
<dbReference type="PROSITE" id="PS50994">
    <property type="entry name" value="INTEGRASE"/>
    <property type="match status" value="1"/>
</dbReference>
<dbReference type="PANTHER" id="PTHR35004:SF7">
    <property type="entry name" value="INTEGRASE PROTEIN"/>
    <property type="match status" value="1"/>
</dbReference>
<evidence type="ECO:0000259" key="1">
    <source>
        <dbReference type="PROSITE" id="PS50994"/>
    </source>
</evidence>
<dbReference type="SUPFAM" id="SSF53098">
    <property type="entry name" value="Ribonuclease H-like"/>
    <property type="match status" value="1"/>
</dbReference>